<dbReference type="RefSeq" id="WP_261694915.1">
    <property type="nucleotide sequence ID" value="NZ_CP104694.1"/>
</dbReference>
<name>A0ABY6BH63_9GAMM</name>
<organism evidence="1 2">
    <name type="scientific">Tahibacter amnicola</name>
    <dbReference type="NCBI Taxonomy" id="2976241"/>
    <lineage>
        <taxon>Bacteria</taxon>
        <taxon>Pseudomonadati</taxon>
        <taxon>Pseudomonadota</taxon>
        <taxon>Gammaproteobacteria</taxon>
        <taxon>Lysobacterales</taxon>
        <taxon>Rhodanobacteraceae</taxon>
        <taxon>Tahibacter</taxon>
    </lineage>
</organism>
<dbReference type="EMBL" id="CP104694">
    <property type="protein sequence ID" value="UXI67946.1"/>
    <property type="molecule type" value="Genomic_DNA"/>
</dbReference>
<accession>A0ABY6BH63</accession>
<sequence length="210" mass="23768">MPATAIVVTGTYETFKAMNFAFRSRLWYLKDSDPSRAAFVCAPVSPLLLTALDITRREYEPVPAPEFRDIERKHVRPRRNSSPARSRVPIRGDLVRMNELRAKADNAFFLPPPCAAAGTATQRHITHLRNGISHTPVNAARPFFATYIYYSSDLMVVRRVRDEDLEMVKAGDPAKHLLRKLEEPPSKADVPVVLRKLPPDASRQIRPRGQ</sequence>
<gene>
    <name evidence="1" type="ORF">N4264_25000</name>
</gene>
<evidence type="ECO:0000313" key="2">
    <source>
        <dbReference type="Proteomes" id="UP001064632"/>
    </source>
</evidence>
<protein>
    <submittedName>
        <fullName evidence="1">Uncharacterized protein</fullName>
    </submittedName>
</protein>
<proteinExistence type="predicted"/>
<keyword evidence="2" id="KW-1185">Reference proteome</keyword>
<evidence type="ECO:0000313" key="1">
    <source>
        <dbReference type="EMBL" id="UXI67946.1"/>
    </source>
</evidence>
<reference evidence="1" key="1">
    <citation type="submission" date="2022-09" db="EMBL/GenBank/DDBJ databases">
        <title>Tahibacter sp. nov., isolated from a fresh water.</title>
        <authorList>
            <person name="Baek J.H."/>
            <person name="Lee J.K."/>
            <person name="Kim J.M."/>
            <person name="Jeon C.O."/>
        </authorList>
    </citation>
    <scope>NUCLEOTIDE SEQUENCE</scope>
    <source>
        <strain evidence="1">W38</strain>
    </source>
</reference>
<dbReference type="Proteomes" id="UP001064632">
    <property type="component" value="Chromosome"/>
</dbReference>